<comment type="subcellular location">
    <subcellularLocation>
        <location evidence="1 8">Mitochondrion</location>
    </subcellularLocation>
</comment>
<dbReference type="GO" id="GO:0019464">
    <property type="term" value="P:glycine decarboxylation via glycine cleavage system"/>
    <property type="evidence" value="ECO:0007669"/>
    <property type="project" value="UniProtKB-UniRule"/>
</dbReference>
<accession>A0AAD8YPI0</accession>
<feature type="domain" description="Lipoyl-binding" evidence="9">
    <location>
        <begin position="67"/>
        <end position="149"/>
    </location>
</feature>
<dbReference type="FunFam" id="2.40.50.100:FF:000045">
    <property type="entry name" value="Glycine cleavage system H protein"/>
    <property type="match status" value="1"/>
</dbReference>
<dbReference type="Pfam" id="PF01597">
    <property type="entry name" value="GCV_H"/>
    <property type="match status" value="1"/>
</dbReference>
<dbReference type="AlphaFoldDB" id="A0AAD8YPI0"/>
<gene>
    <name evidence="10" type="ORF">P4O66_018416</name>
</gene>
<dbReference type="GO" id="GO:0005960">
    <property type="term" value="C:glycine cleavage complex"/>
    <property type="evidence" value="ECO:0007669"/>
    <property type="project" value="UniProtKB-UniRule"/>
</dbReference>
<keyword evidence="4 8" id="KW-0809">Transit peptide</keyword>
<dbReference type="InterPro" id="IPR000089">
    <property type="entry name" value="Biotin_lipoyl"/>
</dbReference>
<protein>
    <recommendedName>
        <fullName evidence="8">Glycine cleavage system H protein</fullName>
    </recommendedName>
</protein>
<keyword evidence="3 7" id="KW-0450">Lipoyl</keyword>
<dbReference type="InterPro" id="IPR003016">
    <property type="entry name" value="2-oxoA_DH_lipoyl-BS"/>
</dbReference>
<dbReference type="GO" id="GO:0009249">
    <property type="term" value="P:protein lipoylation"/>
    <property type="evidence" value="ECO:0007669"/>
    <property type="project" value="TreeGrafter"/>
</dbReference>
<sequence length="174" mass="19160">MAARVLLRCASANLTYTLTRLSCTNMLSPARMLGRSCFKRDLSMTPRFCTALKYTDKHEWVRVEDGIGTVGISNFAQEALGDVVYCSLPDVGAKLSQSDEFGALESVKAASELYSPLTGEVTEVNHALSENPGLVNKSCYKDGWLIKMTVSVPEELDALMDEAAYEKYVRSIED</sequence>
<dbReference type="EMBL" id="JAROKS010000026">
    <property type="protein sequence ID" value="KAK1784990.1"/>
    <property type="molecule type" value="Genomic_DNA"/>
</dbReference>
<name>A0AAD8YPI0_9TELE</name>
<evidence type="ECO:0000256" key="3">
    <source>
        <dbReference type="ARBA" id="ARBA00022823"/>
    </source>
</evidence>
<dbReference type="Gene3D" id="2.40.50.100">
    <property type="match status" value="1"/>
</dbReference>
<dbReference type="Proteomes" id="UP001239994">
    <property type="component" value="Unassembled WGS sequence"/>
</dbReference>
<comment type="subunit">
    <text evidence="8">The glycine cleavage system is composed of four proteins: P, T, L and H.</text>
</comment>
<evidence type="ECO:0000256" key="4">
    <source>
        <dbReference type="ARBA" id="ARBA00022946"/>
    </source>
</evidence>
<proteinExistence type="inferred from homology"/>
<comment type="function">
    <text evidence="8">The H protein shuttles the methylamine group of glycine from the P protein to the T protein.</text>
</comment>
<evidence type="ECO:0000256" key="1">
    <source>
        <dbReference type="ARBA" id="ARBA00004173"/>
    </source>
</evidence>
<dbReference type="CDD" id="cd06848">
    <property type="entry name" value="GCS_H"/>
    <property type="match status" value="1"/>
</dbReference>
<evidence type="ECO:0000259" key="9">
    <source>
        <dbReference type="PROSITE" id="PS50968"/>
    </source>
</evidence>
<dbReference type="InterPro" id="IPR033753">
    <property type="entry name" value="GCV_H/Fam206"/>
</dbReference>
<dbReference type="PANTHER" id="PTHR11715:SF10">
    <property type="entry name" value="GLYCINE CLEAVAGE SYSTEM H PROTEIN"/>
    <property type="match status" value="1"/>
</dbReference>
<evidence type="ECO:0000313" key="10">
    <source>
        <dbReference type="EMBL" id="KAK1784990.1"/>
    </source>
</evidence>
<dbReference type="InterPro" id="IPR011053">
    <property type="entry name" value="Single_hybrid_motif"/>
</dbReference>
<comment type="function">
    <text evidence="6">The glycine cleavage system catalyzes the degradation of glycine. The H protein (GCSH) shuttles the methylamine group of glycine from the P protein (GLDC) to the T protein (GCST). Has a pivotal role in the lipoylation of enzymes involved in cellular energetics such as the mitochondrial dihydrolipoyllysine-residue acetyltransferase component of pyruvate dehydrogenase complex (DLAT), and the mitochondrial dihydrolipoyllysine-residue succinyltransferase component of 2-oxoglutarate dehydrogenase complex (DLST).</text>
</comment>
<evidence type="ECO:0000256" key="5">
    <source>
        <dbReference type="ARBA" id="ARBA00023128"/>
    </source>
</evidence>
<reference evidence="10" key="1">
    <citation type="submission" date="2023-03" db="EMBL/GenBank/DDBJ databases">
        <title>Electrophorus voltai genome.</title>
        <authorList>
            <person name="Bian C."/>
        </authorList>
    </citation>
    <scope>NUCLEOTIDE SEQUENCE</scope>
    <source>
        <strain evidence="10">CB-2022</strain>
        <tissue evidence="10">Muscle</tissue>
    </source>
</reference>
<evidence type="ECO:0000256" key="7">
    <source>
        <dbReference type="PIRSR" id="PIRSR617453-50"/>
    </source>
</evidence>
<dbReference type="PROSITE" id="PS50968">
    <property type="entry name" value="BIOTINYL_LIPOYL"/>
    <property type="match status" value="1"/>
</dbReference>
<evidence type="ECO:0000256" key="6">
    <source>
        <dbReference type="ARBA" id="ARBA00046240"/>
    </source>
</evidence>
<dbReference type="NCBIfam" id="TIGR00527">
    <property type="entry name" value="gcvH"/>
    <property type="match status" value="1"/>
</dbReference>
<dbReference type="InterPro" id="IPR017453">
    <property type="entry name" value="GCV_H_sub"/>
</dbReference>
<comment type="cofactor">
    <cofactor evidence="8">
        <name>(R)-lipoate</name>
        <dbReference type="ChEBI" id="CHEBI:83088"/>
    </cofactor>
    <text evidence="8">Binds 1 lipoyl cofactor covalently.</text>
</comment>
<keyword evidence="11" id="KW-1185">Reference proteome</keyword>
<organism evidence="10 11">
    <name type="scientific">Electrophorus voltai</name>
    <dbReference type="NCBI Taxonomy" id="2609070"/>
    <lineage>
        <taxon>Eukaryota</taxon>
        <taxon>Metazoa</taxon>
        <taxon>Chordata</taxon>
        <taxon>Craniata</taxon>
        <taxon>Vertebrata</taxon>
        <taxon>Euteleostomi</taxon>
        <taxon>Actinopterygii</taxon>
        <taxon>Neopterygii</taxon>
        <taxon>Teleostei</taxon>
        <taxon>Ostariophysi</taxon>
        <taxon>Gymnotiformes</taxon>
        <taxon>Gymnotoidei</taxon>
        <taxon>Gymnotidae</taxon>
        <taxon>Electrophorus</taxon>
    </lineage>
</organism>
<evidence type="ECO:0000256" key="2">
    <source>
        <dbReference type="ARBA" id="ARBA00009249"/>
    </source>
</evidence>
<comment type="similarity">
    <text evidence="2 8">Belongs to the GcvH family.</text>
</comment>
<dbReference type="PROSITE" id="PS00189">
    <property type="entry name" value="LIPOYL"/>
    <property type="match status" value="1"/>
</dbReference>
<dbReference type="InterPro" id="IPR002930">
    <property type="entry name" value="GCV_H"/>
</dbReference>
<evidence type="ECO:0000256" key="8">
    <source>
        <dbReference type="RuleBase" id="RU364055"/>
    </source>
</evidence>
<dbReference type="NCBIfam" id="NF002270">
    <property type="entry name" value="PRK01202.1"/>
    <property type="match status" value="1"/>
</dbReference>
<feature type="modified residue" description="N6-lipoyllysine" evidence="7">
    <location>
        <position position="108"/>
    </location>
</feature>
<keyword evidence="5 8" id="KW-0496">Mitochondrion</keyword>
<comment type="caution">
    <text evidence="10">The sequence shown here is derived from an EMBL/GenBank/DDBJ whole genome shotgun (WGS) entry which is preliminary data.</text>
</comment>
<evidence type="ECO:0000313" key="11">
    <source>
        <dbReference type="Proteomes" id="UP001239994"/>
    </source>
</evidence>
<dbReference type="HAMAP" id="MF_00272">
    <property type="entry name" value="GcvH"/>
    <property type="match status" value="1"/>
</dbReference>
<dbReference type="SUPFAM" id="SSF51230">
    <property type="entry name" value="Single hybrid motif"/>
    <property type="match status" value="1"/>
</dbReference>
<dbReference type="GO" id="GO:0005739">
    <property type="term" value="C:mitochondrion"/>
    <property type="evidence" value="ECO:0007669"/>
    <property type="project" value="UniProtKB-SubCell"/>
</dbReference>
<dbReference type="PANTHER" id="PTHR11715">
    <property type="entry name" value="GLYCINE CLEAVAGE SYSTEM H PROTEIN"/>
    <property type="match status" value="1"/>
</dbReference>